<feature type="region of interest" description="Disordered" evidence="1">
    <location>
        <begin position="103"/>
        <end position="209"/>
    </location>
</feature>
<protein>
    <submittedName>
        <fullName evidence="2 3">Uncharacterized protein</fullName>
    </submittedName>
</protein>
<organism evidence="2">
    <name type="scientific">Puccinia triticina (isolate 1-1 / race 1 (BBBD))</name>
    <name type="common">Brown leaf rust fungus</name>
    <dbReference type="NCBI Taxonomy" id="630390"/>
    <lineage>
        <taxon>Eukaryota</taxon>
        <taxon>Fungi</taxon>
        <taxon>Dikarya</taxon>
        <taxon>Basidiomycota</taxon>
        <taxon>Pucciniomycotina</taxon>
        <taxon>Pucciniomycetes</taxon>
        <taxon>Pucciniales</taxon>
        <taxon>Pucciniaceae</taxon>
        <taxon>Puccinia</taxon>
    </lineage>
</organism>
<name>A0A180G8R6_PUCT1</name>
<proteinExistence type="predicted"/>
<dbReference type="EnsemblFungi" id="PTTG_05976-t43_1">
    <property type="protein sequence ID" value="PTTG_05976-t43_1-p1"/>
    <property type="gene ID" value="PTTG_05976"/>
</dbReference>
<accession>A0A180G8R6</accession>
<reference evidence="2" key="2">
    <citation type="submission" date="2016-05" db="EMBL/GenBank/DDBJ databases">
        <title>Comparative analysis highlights variable genome content of wheat rusts and divergence of the mating loci.</title>
        <authorList>
            <person name="Cuomo C.A."/>
            <person name="Bakkeren G."/>
            <person name="Szabo L."/>
            <person name="Khalil H."/>
            <person name="Joly D."/>
            <person name="Goldberg J."/>
            <person name="Young S."/>
            <person name="Zeng Q."/>
            <person name="Fellers J."/>
        </authorList>
    </citation>
    <scope>NUCLEOTIDE SEQUENCE [LARGE SCALE GENOMIC DNA]</scope>
    <source>
        <strain evidence="2">1-1 BBBD Race 1</strain>
    </source>
</reference>
<dbReference type="Proteomes" id="UP000005240">
    <property type="component" value="Unassembled WGS sequence"/>
</dbReference>
<dbReference type="AlphaFoldDB" id="A0A180G8R6"/>
<gene>
    <name evidence="2" type="ORF">PTTG_05976</name>
</gene>
<reference evidence="3 4" key="3">
    <citation type="journal article" date="2017" name="G3 (Bethesda)">
        <title>Comparative analysis highlights variable genome content of wheat rusts and divergence of the mating loci.</title>
        <authorList>
            <person name="Cuomo C.A."/>
            <person name="Bakkeren G."/>
            <person name="Khalil H.B."/>
            <person name="Panwar V."/>
            <person name="Joly D."/>
            <person name="Linning R."/>
            <person name="Sakthikumar S."/>
            <person name="Song X."/>
            <person name="Adiconis X."/>
            <person name="Fan L."/>
            <person name="Goldberg J.M."/>
            <person name="Levin J.Z."/>
            <person name="Young S."/>
            <person name="Zeng Q."/>
            <person name="Anikster Y."/>
            <person name="Bruce M."/>
            <person name="Wang M."/>
            <person name="Yin C."/>
            <person name="McCallum B."/>
            <person name="Szabo L.J."/>
            <person name="Hulbert S."/>
            <person name="Chen X."/>
            <person name="Fellers J.P."/>
        </authorList>
    </citation>
    <scope>NUCLEOTIDE SEQUENCE</scope>
    <source>
        <strain evidence="4">Isolate 1-1 / race 1 (BBBD)</strain>
        <strain evidence="3">isolate 1-1 / race 1 (BBBD)</strain>
    </source>
</reference>
<feature type="compositionally biased region" description="Basic residues" evidence="1">
    <location>
        <begin position="197"/>
        <end position="209"/>
    </location>
</feature>
<keyword evidence="4" id="KW-1185">Reference proteome</keyword>
<dbReference type="OrthoDB" id="5778525at2759"/>
<reference evidence="2" key="1">
    <citation type="submission" date="2009-11" db="EMBL/GenBank/DDBJ databases">
        <authorList>
            <consortium name="The Broad Institute Genome Sequencing Platform"/>
            <person name="Ward D."/>
            <person name="Feldgarden M."/>
            <person name="Earl A."/>
            <person name="Young S.K."/>
            <person name="Zeng Q."/>
            <person name="Koehrsen M."/>
            <person name="Alvarado L."/>
            <person name="Berlin A."/>
            <person name="Bochicchio J."/>
            <person name="Borenstein D."/>
            <person name="Chapman S.B."/>
            <person name="Chen Z."/>
            <person name="Engels R."/>
            <person name="Freedman E."/>
            <person name="Gellesch M."/>
            <person name="Goldberg J."/>
            <person name="Griggs A."/>
            <person name="Gujja S."/>
            <person name="Heilman E."/>
            <person name="Heiman D."/>
            <person name="Hepburn T."/>
            <person name="Howarth C."/>
            <person name="Jen D."/>
            <person name="Larson L."/>
            <person name="Lewis B."/>
            <person name="Mehta T."/>
            <person name="Park D."/>
            <person name="Pearson M."/>
            <person name="Roberts A."/>
            <person name="Saif S."/>
            <person name="Shea T."/>
            <person name="Shenoy N."/>
            <person name="Sisk P."/>
            <person name="Stolte C."/>
            <person name="Sykes S."/>
            <person name="Thomson T."/>
            <person name="Walk T."/>
            <person name="White J."/>
            <person name="Yandava C."/>
            <person name="Izard J."/>
            <person name="Baranova O.V."/>
            <person name="Blanton J.M."/>
            <person name="Tanner A.C."/>
            <person name="Dewhirst F.E."/>
            <person name="Haas B."/>
            <person name="Nusbaum C."/>
            <person name="Birren B."/>
        </authorList>
    </citation>
    <scope>NUCLEOTIDE SEQUENCE [LARGE SCALE GENOMIC DNA]</scope>
    <source>
        <strain evidence="2">1-1 BBBD Race 1</strain>
    </source>
</reference>
<dbReference type="EMBL" id="ADAS02000144">
    <property type="protein sequence ID" value="OAV89014.1"/>
    <property type="molecule type" value="Genomic_DNA"/>
</dbReference>
<evidence type="ECO:0000256" key="1">
    <source>
        <dbReference type="SAM" id="MobiDB-lite"/>
    </source>
</evidence>
<evidence type="ECO:0000313" key="3">
    <source>
        <dbReference type="EnsemblFungi" id="PTTG_05976-t43_1-p1"/>
    </source>
</evidence>
<feature type="compositionally biased region" description="Low complexity" evidence="1">
    <location>
        <begin position="103"/>
        <end position="113"/>
    </location>
</feature>
<dbReference type="VEuPathDB" id="FungiDB:PTTG_05976"/>
<feature type="compositionally biased region" description="Pro residues" evidence="1">
    <location>
        <begin position="114"/>
        <end position="126"/>
    </location>
</feature>
<sequence>MASVKALYSTYWRVESEERAHFPHLRRPLLQSFQTTLGSSDSHLTYPEPDAQRRKKFKPSIDLLVQPGHLPKCLSTLEARRPSRTSRCTPGTASMLSRLLASSPASIPSSSPTRIPPPPEQLPLPVFPSDATGPHDSPPLGETDPMCRPAKKAAKLVKATHIMSKQRRRNSGISIATPDPPPPGSSATPMSEQNNAKKPKTGSRGRRGKIKTGASKFVILKRAAKFVVWMTDYNSALSSEISCLKKILLSHHIQV</sequence>
<reference evidence="3" key="4">
    <citation type="submission" date="2025-05" db="UniProtKB">
        <authorList>
            <consortium name="EnsemblFungi"/>
        </authorList>
    </citation>
    <scope>IDENTIFICATION</scope>
    <source>
        <strain evidence="3">isolate 1-1 / race 1 (BBBD)</strain>
    </source>
</reference>
<evidence type="ECO:0000313" key="4">
    <source>
        <dbReference type="Proteomes" id="UP000005240"/>
    </source>
</evidence>
<evidence type="ECO:0000313" key="2">
    <source>
        <dbReference type="EMBL" id="OAV89014.1"/>
    </source>
</evidence>